<dbReference type="PANTHER" id="PTHR30290">
    <property type="entry name" value="PERIPLASMIC BINDING COMPONENT OF ABC TRANSPORTER"/>
    <property type="match status" value="1"/>
</dbReference>
<protein>
    <submittedName>
        <fullName evidence="3">ABC transporter substrate-binding protein</fullName>
    </submittedName>
</protein>
<keyword evidence="4" id="KW-1185">Reference proteome</keyword>
<dbReference type="InterPro" id="IPR000914">
    <property type="entry name" value="SBP_5_dom"/>
</dbReference>
<evidence type="ECO:0000313" key="4">
    <source>
        <dbReference type="Proteomes" id="UP000610303"/>
    </source>
</evidence>
<reference evidence="3" key="1">
    <citation type="journal article" date="2014" name="Int. J. Syst. Evol. Microbiol.">
        <title>Complete genome sequence of Corynebacterium casei LMG S-19264T (=DSM 44701T), isolated from a smear-ripened cheese.</title>
        <authorList>
            <consortium name="US DOE Joint Genome Institute (JGI-PGF)"/>
            <person name="Walter F."/>
            <person name="Albersmeier A."/>
            <person name="Kalinowski J."/>
            <person name="Ruckert C."/>
        </authorList>
    </citation>
    <scope>NUCLEOTIDE SEQUENCE</scope>
    <source>
        <strain evidence="3">JCM 3346</strain>
    </source>
</reference>
<name>A0A918F693_AGRME</name>
<sequence>MSMSRRTPRLAGGAAALAAAVLLAGCTAAGPSPAKGTAPELTESLPAPSTEVERLDWALYAEPSSLDPIYPNDFPPMEVLSNVCESLMRIAPDFTIEPALAESFEQPDPLTLVYTLRDGVTFHSGAPLTADDVVYSLNRSRSDELGSFHTAVYANVADIVATAPNQVTITLTAPDQTLSQALATGAGRIVNRASTEAQGTDFGTPGSDIDCTGPYTLASWRAGEAITLERFDDYWDDSLPSLVAEVDFSFVRDPAARVNALLSGEVDGTWGVPASGFARLQGGGQGTLAFGRTSGSYVAMVTSLDGALADPRIRQALAMSIDREGIIAAAVAGAADPLDAPASPGTWGFAREEFEQAYQEIADASGGLEEAKALVAEAGVPSETLTIAVTNSQAEMPIIGAEVQRAAQAIGLEAELTSLPADGYNALYSDPAARDGIDLIFSLWQTDFPDPTQIYQYLESDNFFNLSGWSDAEFDQAIDASRASSDDAERAASLIAAQSIEIDDPTWLPIYTPYNAVFLGKGLTGAPTAAVQLNYPWAAMIGGE</sequence>
<dbReference type="EMBL" id="BMRJ01000001">
    <property type="protein sequence ID" value="GGR12535.1"/>
    <property type="molecule type" value="Genomic_DNA"/>
</dbReference>
<evidence type="ECO:0000313" key="3">
    <source>
        <dbReference type="EMBL" id="GGR12535.1"/>
    </source>
</evidence>
<dbReference type="SUPFAM" id="SSF53850">
    <property type="entry name" value="Periplasmic binding protein-like II"/>
    <property type="match status" value="1"/>
</dbReference>
<organism evidence="3 4">
    <name type="scientific">Agromyces mediolanus</name>
    <name type="common">Corynebacterium mediolanum</name>
    <dbReference type="NCBI Taxonomy" id="41986"/>
    <lineage>
        <taxon>Bacteria</taxon>
        <taxon>Bacillati</taxon>
        <taxon>Actinomycetota</taxon>
        <taxon>Actinomycetes</taxon>
        <taxon>Micrococcales</taxon>
        <taxon>Microbacteriaceae</taxon>
        <taxon>Agromyces</taxon>
    </lineage>
</organism>
<dbReference type="InterPro" id="IPR030678">
    <property type="entry name" value="Peptide/Ni-bd"/>
</dbReference>
<dbReference type="CDD" id="cd00995">
    <property type="entry name" value="PBP2_NikA_DppA_OppA_like"/>
    <property type="match status" value="1"/>
</dbReference>
<evidence type="ECO:0000256" key="1">
    <source>
        <dbReference type="SAM" id="SignalP"/>
    </source>
</evidence>
<feature type="chain" id="PRO_5036996738" evidence="1">
    <location>
        <begin position="35"/>
        <end position="544"/>
    </location>
</feature>
<dbReference type="GO" id="GO:0042597">
    <property type="term" value="C:periplasmic space"/>
    <property type="evidence" value="ECO:0007669"/>
    <property type="project" value="UniProtKB-ARBA"/>
</dbReference>
<dbReference type="Pfam" id="PF00496">
    <property type="entry name" value="SBP_bac_5"/>
    <property type="match status" value="1"/>
</dbReference>
<proteinExistence type="predicted"/>
<dbReference type="GO" id="GO:1904680">
    <property type="term" value="F:peptide transmembrane transporter activity"/>
    <property type="evidence" value="ECO:0007669"/>
    <property type="project" value="TreeGrafter"/>
</dbReference>
<dbReference type="PIRSF" id="PIRSF002741">
    <property type="entry name" value="MppA"/>
    <property type="match status" value="1"/>
</dbReference>
<feature type="domain" description="Solute-binding protein family 5" evidence="2">
    <location>
        <begin position="95"/>
        <end position="461"/>
    </location>
</feature>
<dbReference type="InterPro" id="IPR039424">
    <property type="entry name" value="SBP_5"/>
</dbReference>
<dbReference type="Gene3D" id="3.90.76.10">
    <property type="entry name" value="Dipeptide-binding Protein, Domain 1"/>
    <property type="match status" value="1"/>
</dbReference>
<dbReference type="Gene3D" id="3.40.190.10">
    <property type="entry name" value="Periplasmic binding protein-like II"/>
    <property type="match status" value="1"/>
</dbReference>
<dbReference type="GO" id="GO:0015833">
    <property type="term" value="P:peptide transport"/>
    <property type="evidence" value="ECO:0007669"/>
    <property type="project" value="TreeGrafter"/>
</dbReference>
<gene>
    <name evidence="3" type="ORF">GCM10010196_01260</name>
</gene>
<evidence type="ECO:0000259" key="2">
    <source>
        <dbReference type="Pfam" id="PF00496"/>
    </source>
</evidence>
<accession>A0A918F693</accession>
<dbReference type="PROSITE" id="PS51257">
    <property type="entry name" value="PROKAR_LIPOPROTEIN"/>
    <property type="match status" value="1"/>
</dbReference>
<dbReference type="RefSeq" id="WP_189083389.1">
    <property type="nucleotide sequence ID" value="NZ_BMRJ01000001.1"/>
</dbReference>
<keyword evidence="1" id="KW-0732">Signal</keyword>
<dbReference type="Proteomes" id="UP000610303">
    <property type="component" value="Unassembled WGS sequence"/>
</dbReference>
<comment type="caution">
    <text evidence="3">The sequence shown here is derived from an EMBL/GenBank/DDBJ whole genome shotgun (WGS) entry which is preliminary data.</text>
</comment>
<reference evidence="3" key="2">
    <citation type="submission" date="2020-09" db="EMBL/GenBank/DDBJ databases">
        <authorList>
            <person name="Sun Q."/>
            <person name="Ohkuma M."/>
        </authorList>
    </citation>
    <scope>NUCLEOTIDE SEQUENCE</scope>
    <source>
        <strain evidence="3">JCM 3346</strain>
    </source>
</reference>
<dbReference type="Gene3D" id="3.10.105.10">
    <property type="entry name" value="Dipeptide-binding Protein, Domain 3"/>
    <property type="match status" value="1"/>
</dbReference>
<feature type="signal peptide" evidence="1">
    <location>
        <begin position="1"/>
        <end position="34"/>
    </location>
</feature>
<dbReference type="GO" id="GO:0043190">
    <property type="term" value="C:ATP-binding cassette (ABC) transporter complex"/>
    <property type="evidence" value="ECO:0007669"/>
    <property type="project" value="InterPro"/>
</dbReference>
<dbReference type="AlphaFoldDB" id="A0A918F693"/>